<dbReference type="AlphaFoldDB" id="A0A8D8VTU7"/>
<evidence type="ECO:0000256" key="1">
    <source>
        <dbReference type="SAM" id="Phobius"/>
    </source>
</evidence>
<keyword evidence="1" id="KW-0812">Transmembrane</keyword>
<proteinExistence type="predicted"/>
<reference evidence="2" key="1">
    <citation type="submission" date="2021-05" db="EMBL/GenBank/DDBJ databases">
        <authorList>
            <person name="Alioto T."/>
            <person name="Alioto T."/>
            <person name="Gomez Garrido J."/>
        </authorList>
    </citation>
    <scope>NUCLEOTIDE SEQUENCE</scope>
</reference>
<feature type="transmembrane region" description="Helical" evidence="1">
    <location>
        <begin position="79"/>
        <end position="106"/>
    </location>
</feature>
<keyword evidence="1" id="KW-0472">Membrane</keyword>
<accession>A0A8D8VTU7</accession>
<organism evidence="2">
    <name type="scientific">Cacopsylla melanoneura</name>
    <dbReference type="NCBI Taxonomy" id="428564"/>
    <lineage>
        <taxon>Eukaryota</taxon>
        <taxon>Metazoa</taxon>
        <taxon>Ecdysozoa</taxon>
        <taxon>Arthropoda</taxon>
        <taxon>Hexapoda</taxon>
        <taxon>Insecta</taxon>
        <taxon>Pterygota</taxon>
        <taxon>Neoptera</taxon>
        <taxon>Paraneoptera</taxon>
        <taxon>Hemiptera</taxon>
        <taxon>Sternorrhyncha</taxon>
        <taxon>Psylloidea</taxon>
        <taxon>Psyllidae</taxon>
        <taxon>Psyllinae</taxon>
        <taxon>Cacopsylla</taxon>
    </lineage>
</organism>
<protein>
    <submittedName>
        <fullName evidence="2">Uncharacterized protein</fullName>
    </submittedName>
</protein>
<dbReference type="EMBL" id="HBUF01090214">
    <property type="protein sequence ID" value="CAG6635522.1"/>
    <property type="molecule type" value="Transcribed_RNA"/>
</dbReference>
<feature type="transmembrane region" description="Helical" evidence="1">
    <location>
        <begin position="46"/>
        <end position="67"/>
    </location>
</feature>
<sequence>MPIPFLLLLHLFPIIFKVGVAFSDSASSQRLVHCFCLSPSRLRKHYLSTSVLVSIFDLFYQFLFHLFSLHAQTIPTFTISLIFSFITLPFLVTTHFFGMYLFVMYIQKRRKKEKQGCHLT</sequence>
<name>A0A8D8VTU7_9HEMI</name>
<evidence type="ECO:0000313" key="2">
    <source>
        <dbReference type="EMBL" id="CAG6635522.1"/>
    </source>
</evidence>
<feature type="transmembrane region" description="Helical" evidence="1">
    <location>
        <begin position="6"/>
        <end position="25"/>
    </location>
</feature>
<keyword evidence="1" id="KW-1133">Transmembrane helix</keyword>